<proteinExistence type="predicted"/>
<keyword evidence="3" id="KW-1185">Reference proteome</keyword>
<reference evidence="2" key="1">
    <citation type="submission" date="2019-04" db="EMBL/GenBank/DDBJ databases">
        <title>Genome assembly of Zosterops borbonicus 15179.</title>
        <authorList>
            <person name="Leroy T."/>
            <person name="Anselmetti Y."/>
            <person name="Tilak M.-K."/>
            <person name="Nabholz B."/>
        </authorList>
    </citation>
    <scope>NUCLEOTIDE SEQUENCE</scope>
    <source>
        <strain evidence="2">HGM_15179</strain>
        <tissue evidence="2">Muscle</tissue>
    </source>
</reference>
<sequence>MESRASQISAARAPLGTKATAGFSKPMDPSRSQHNDQAGDGDSGKVRNKSLKSELRFGVESVVTMHLSSHGKVCPDSEMLPKENGLVGPSQKPTLTMAKAQAALAFVTPRASQPGTEEDSGTAMATCPSPKSASWNILSCKGHTGPSVQLLALHRHPHNPTLCIPGSIAQTLLELW</sequence>
<dbReference type="Proteomes" id="UP000796761">
    <property type="component" value="Unassembled WGS sequence"/>
</dbReference>
<feature type="region of interest" description="Disordered" evidence="1">
    <location>
        <begin position="1"/>
        <end position="50"/>
    </location>
</feature>
<evidence type="ECO:0000256" key="1">
    <source>
        <dbReference type="SAM" id="MobiDB-lite"/>
    </source>
</evidence>
<comment type="caution">
    <text evidence="2">The sequence shown here is derived from an EMBL/GenBank/DDBJ whole genome shotgun (WGS) entry which is preliminary data.</text>
</comment>
<protein>
    <submittedName>
        <fullName evidence="2">Uncharacterized protein</fullName>
    </submittedName>
</protein>
<name>A0A8K1D477_9PASS</name>
<gene>
    <name evidence="2" type="ORF">HGM15179_021557</name>
</gene>
<dbReference type="EMBL" id="SWJQ01003921">
    <property type="protein sequence ID" value="TRZ05550.1"/>
    <property type="molecule type" value="Genomic_DNA"/>
</dbReference>
<accession>A0A8K1D477</accession>
<evidence type="ECO:0000313" key="2">
    <source>
        <dbReference type="EMBL" id="TRZ05550.1"/>
    </source>
</evidence>
<evidence type="ECO:0000313" key="3">
    <source>
        <dbReference type="Proteomes" id="UP000796761"/>
    </source>
</evidence>
<dbReference type="AlphaFoldDB" id="A0A8K1D477"/>
<organism evidence="2 3">
    <name type="scientific">Zosterops borbonicus</name>
    <dbReference type="NCBI Taxonomy" id="364589"/>
    <lineage>
        <taxon>Eukaryota</taxon>
        <taxon>Metazoa</taxon>
        <taxon>Chordata</taxon>
        <taxon>Craniata</taxon>
        <taxon>Vertebrata</taxon>
        <taxon>Euteleostomi</taxon>
        <taxon>Archelosauria</taxon>
        <taxon>Archosauria</taxon>
        <taxon>Dinosauria</taxon>
        <taxon>Saurischia</taxon>
        <taxon>Theropoda</taxon>
        <taxon>Coelurosauria</taxon>
        <taxon>Aves</taxon>
        <taxon>Neognathae</taxon>
        <taxon>Neoaves</taxon>
        <taxon>Telluraves</taxon>
        <taxon>Australaves</taxon>
        <taxon>Passeriformes</taxon>
        <taxon>Sylvioidea</taxon>
        <taxon>Zosteropidae</taxon>
        <taxon>Zosterops</taxon>
    </lineage>
</organism>